<evidence type="ECO:0000256" key="2">
    <source>
        <dbReference type="SAM" id="MobiDB-lite"/>
    </source>
</evidence>
<dbReference type="SUPFAM" id="SSF48452">
    <property type="entry name" value="TPR-like"/>
    <property type="match status" value="1"/>
</dbReference>
<dbReference type="EMBL" id="CP093344">
    <property type="protein sequence ID" value="WOG90445.1"/>
    <property type="molecule type" value="Genomic_DNA"/>
</dbReference>
<dbReference type="GO" id="GO:0042162">
    <property type="term" value="F:telomeric DNA binding"/>
    <property type="evidence" value="ECO:0007669"/>
    <property type="project" value="TreeGrafter"/>
</dbReference>
<dbReference type="InterPro" id="IPR011990">
    <property type="entry name" value="TPR-like_helical_dom_sf"/>
</dbReference>
<keyword evidence="1" id="KW-0677">Repeat</keyword>
<feature type="domain" description="DNA/RNA-binding" evidence="3">
    <location>
        <begin position="206"/>
        <end position="538"/>
    </location>
</feature>
<reference evidence="5" key="1">
    <citation type="journal article" date="2016" name="Nat. Genet.">
        <title>A high-quality carrot genome assembly provides new insights into carotenoid accumulation and asterid genome evolution.</title>
        <authorList>
            <person name="Iorizzo M."/>
            <person name="Ellison S."/>
            <person name="Senalik D."/>
            <person name="Zeng P."/>
            <person name="Satapoomin P."/>
            <person name="Huang J."/>
            <person name="Bowman M."/>
            <person name="Iovene M."/>
            <person name="Sanseverino W."/>
            <person name="Cavagnaro P."/>
            <person name="Yildiz M."/>
            <person name="Macko-Podgorni A."/>
            <person name="Moranska E."/>
            <person name="Grzebelus E."/>
            <person name="Grzebelus D."/>
            <person name="Ashrafi H."/>
            <person name="Zheng Z."/>
            <person name="Cheng S."/>
            <person name="Spooner D."/>
            <person name="Van Deynze A."/>
            <person name="Simon P."/>
        </authorList>
    </citation>
    <scope>NUCLEOTIDE SEQUENCE</scope>
    <source>
        <tissue evidence="5">Leaf</tissue>
    </source>
</reference>
<evidence type="ECO:0008006" key="7">
    <source>
        <dbReference type="Google" id="ProtNLM"/>
    </source>
</evidence>
<dbReference type="Pfam" id="PF10374">
    <property type="entry name" value="EST1"/>
    <property type="match status" value="1"/>
</dbReference>
<dbReference type="InterPro" id="IPR018834">
    <property type="entry name" value="DNA/RNA-bd_Est1-type"/>
</dbReference>
<dbReference type="InterPro" id="IPR019458">
    <property type="entry name" value="Est1-like_N"/>
</dbReference>
<evidence type="ECO:0000259" key="3">
    <source>
        <dbReference type="Pfam" id="PF10373"/>
    </source>
</evidence>
<evidence type="ECO:0000313" key="6">
    <source>
        <dbReference type="Proteomes" id="UP000077755"/>
    </source>
</evidence>
<dbReference type="PANTHER" id="PTHR15696:SF35">
    <property type="entry name" value="NONSENSE-MEDIATED MRNA DECAY FACTOR SMG7"/>
    <property type="match status" value="1"/>
</dbReference>
<name>A0AAF0WM59_DAUCS</name>
<gene>
    <name evidence="5" type="ORF">DCAR_0209689</name>
</gene>
<protein>
    <recommendedName>
        <fullName evidence="7">DNA/RNA-binding domain-containing protein</fullName>
    </recommendedName>
</protein>
<evidence type="ECO:0000259" key="4">
    <source>
        <dbReference type="Pfam" id="PF10374"/>
    </source>
</evidence>
<dbReference type="Proteomes" id="UP000077755">
    <property type="component" value="Chromosome 2"/>
</dbReference>
<dbReference type="FunFam" id="1.25.40.10:FF:000225">
    <property type="entry name" value="Protein SMG7"/>
    <property type="match status" value="1"/>
</dbReference>
<keyword evidence="6" id="KW-1185">Reference proteome</keyword>
<evidence type="ECO:0000313" key="5">
    <source>
        <dbReference type="EMBL" id="WOG90445.1"/>
    </source>
</evidence>
<feature type="domain" description="Telomerase activating protein Est1-like N-terminal" evidence="4">
    <location>
        <begin position="70"/>
        <end position="193"/>
    </location>
</feature>
<feature type="region of interest" description="Disordered" evidence="2">
    <location>
        <begin position="278"/>
        <end position="301"/>
    </location>
</feature>
<dbReference type="Pfam" id="PF10373">
    <property type="entry name" value="EST1_DNA_bind"/>
    <property type="match status" value="1"/>
</dbReference>
<reference evidence="5" key="2">
    <citation type="submission" date="2022-03" db="EMBL/GenBank/DDBJ databases">
        <title>Draft title - Genomic analysis of global carrot germplasm unveils the trajectory of domestication and the origin of high carotenoid orange carrot.</title>
        <authorList>
            <person name="Iorizzo M."/>
            <person name="Ellison S."/>
            <person name="Senalik D."/>
            <person name="Macko-Podgorni A."/>
            <person name="Grzebelus D."/>
            <person name="Bostan H."/>
            <person name="Rolling W."/>
            <person name="Curaba J."/>
            <person name="Simon P."/>
        </authorList>
    </citation>
    <scope>NUCLEOTIDE SEQUENCE</scope>
    <source>
        <tissue evidence="5">Leaf</tissue>
    </source>
</reference>
<dbReference type="PANTHER" id="PTHR15696">
    <property type="entry name" value="SMG-7 SUPPRESSOR WITH MORPHOLOGICAL EFFECT ON GENITALIA PROTEIN 7"/>
    <property type="match status" value="1"/>
</dbReference>
<dbReference type="InterPro" id="IPR045153">
    <property type="entry name" value="Est1/Ebs1-like"/>
</dbReference>
<feature type="compositionally biased region" description="Polar residues" evidence="2">
    <location>
        <begin position="284"/>
        <end position="295"/>
    </location>
</feature>
<dbReference type="GO" id="GO:0000184">
    <property type="term" value="P:nuclear-transcribed mRNA catabolic process, nonsense-mediated decay"/>
    <property type="evidence" value="ECO:0007669"/>
    <property type="project" value="TreeGrafter"/>
</dbReference>
<proteinExistence type="predicted"/>
<evidence type="ECO:0000256" key="1">
    <source>
        <dbReference type="ARBA" id="ARBA00022737"/>
    </source>
</evidence>
<organism evidence="5 6">
    <name type="scientific">Daucus carota subsp. sativus</name>
    <name type="common">Carrot</name>
    <dbReference type="NCBI Taxonomy" id="79200"/>
    <lineage>
        <taxon>Eukaryota</taxon>
        <taxon>Viridiplantae</taxon>
        <taxon>Streptophyta</taxon>
        <taxon>Embryophyta</taxon>
        <taxon>Tracheophyta</taxon>
        <taxon>Spermatophyta</taxon>
        <taxon>Magnoliopsida</taxon>
        <taxon>eudicotyledons</taxon>
        <taxon>Gunneridae</taxon>
        <taxon>Pentapetalae</taxon>
        <taxon>asterids</taxon>
        <taxon>campanulids</taxon>
        <taxon>Apiales</taxon>
        <taxon>Apiaceae</taxon>
        <taxon>Apioideae</taxon>
        <taxon>Scandiceae</taxon>
        <taxon>Daucinae</taxon>
        <taxon>Daucus</taxon>
        <taxon>Daucus sect. Daucus</taxon>
    </lineage>
</organism>
<dbReference type="KEGG" id="dcr:108209099"/>
<dbReference type="GO" id="GO:0005697">
    <property type="term" value="C:telomerase holoenzyme complex"/>
    <property type="evidence" value="ECO:0007669"/>
    <property type="project" value="TreeGrafter"/>
</dbReference>
<sequence>MTFVDTTSKMSAPSWERAQRLYDKNTELENKRRRAIQAKVPSDPNTWQLMRENYEAIILEDHSFSEKHNVEYALWQLHYRRIEEFRAHFNAAAAASAGSVPPRSAKGPRPDRITKIRLQFKTFLSEATGFYHDLILKIKAKHGLSLGHFSDDFETRIVFEKDEKKSIEMKKGLIACHRCLIYLGDLARYKGLYGEGDSKNRDYAAASSYYLQAASLLPSSGNPHHQLAIVATYSGDELVAVYRYFRSLAVESPFSTARENLIVAFEKNRKSYTQLHKDIEGSASKESPNQTNNRGKGTKETRLQAKEVDLDGFSERAPSIHDIYKAFCTRFVRLNGILFTRTSLDTFGEVLSLVSNLLRELLSSGAEELKFGLDAVDNGLFIVRLVTILIFTLHNVKREAEGQSYADILQRTGLLQNAAVATFELMGHIFKRCSELSDPCASQLLPGLLIFLEWLASFPDIAAGTDIDDKQVSVRSKFWDHCVCLLNKLPLSGSMLTSDGDNDNCFFNMSKYEEGETDNRLALWEDFELRGFLPLHSAHLILDFSRKQSIGHDSKKEKTSRLKRILAAGKALTNLVKVDQKPLSFNVQLKRFVIGVAPQSSEDTSSALYSAGSKSGASIKESLKAPMTDLAISQSEFELYDGDEDDEVILFRPTLSEKRHDEISELVPPGEVVNGMNAFSDETQLYSAPLSAFEVGLHQNSAFSSGPQAPMPVTAFSSGRQSPLPVPNFVSQQMQPNQTSSSSRNQHDFLAKDLEGWSLVESGRVIDLRMQNDMKVSNVASLSLPVQQIISPGYTGIYSQAVGPGTITQNQINPISSSRAPDVPNNFEFVASSGYNGGIIAPKVSSALQAMSMKGPANRPVRHLGPPPGFNSVRPKQGFEPSVAMSGENPSVDNYSWLDGYTHPSSIGHSSLKQSTGYPSHPGFLYSEEGNAPLEGARFPFPGKQVSSAQFGAEDRNGQIPESLNLPNEQMQQQQQSVPPPQQYQGKSFLMNHRIV</sequence>
<feature type="compositionally biased region" description="Polar residues" evidence="2">
    <location>
        <begin position="960"/>
        <end position="969"/>
    </location>
</feature>
<feature type="region of interest" description="Disordered" evidence="2">
    <location>
        <begin position="921"/>
        <end position="996"/>
    </location>
</feature>
<accession>A0AAF0WM59</accession>
<dbReference type="GO" id="GO:0070034">
    <property type="term" value="F:telomerase RNA binding"/>
    <property type="evidence" value="ECO:0007669"/>
    <property type="project" value="TreeGrafter"/>
</dbReference>
<dbReference type="AlphaFoldDB" id="A0AAF0WM59"/>
<dbReference type="Gene3D" id="1.25.40.10">
    <property type="entry name" value="Tetratricopeptide repeat domain"/>
    <property type="match status" value="1"/>
</dbReference>